<dbReference type="PANTHER" id="PTHR23248">
    <property type="entry name" value="PHOSPHOLIPID SCRAMBLASE-RELATED"/>
    <property type="match status" value="1"/>
</dbReference>
<dbReference type="SUPFAM" id="SSF101898">
    <property type="entry name" value="NHL repeat"/>
    <property type="match status" value="1"/>
</dbReference>
<evidence type="ECO:0000313" key="5">
    <source>
        <dbReference type="Proteomes" id="UP000663828"/>
    </source>
</evidence>
<dbReference type="InterPro" id="IPR005552">
    <property type="entry name" value="Scramblase"/>
</dbReference>
<keyword evidence="3" id="KW-0812">Transmembrane</keyword>
<proteinExistence type="inferred from homology"/>
<feature type="transmembrane region" description="Helical" evidence="3">
    <location>
        <begin position="372"/>
        <end position="396"/>
    </location>
</feature>
<keyword evidence="3" id="KW-1133">Transmembrane helix</keyword>
<comment type="similarity">
    <text evidence="1">Belongs to the phospholipid scramblase family.</text>
</comment>
<dbReference type="EMBL" id="CAJNOR010000508">
    <property type="protein sequence ID" value="CAF0934510.1"/>
    <property type="molecule type" value="Genomic_DNA"/>
</dbReference>
<dbReference type="Gene3D" id="2.120.10.30">
    <property type="entry name" value="TolB, C-terminal domain"/>
    <property type="match status" value="2"/>
</dbReference>
<gene>
    <name evidence="4" type="ORF">XAT740_LOCUS9767</name>
</gene>
<dbReference type="GO" id="GO:0017128">
    <property type="term" value="F:phospholipid scramblase activity"/>
    <property type="evidence" value="ECO:0007669"/>
    <property type="project" value="InterPro"/>
</dbReference>
<dbReference type="Pfam" id="PF03803">
    <property type="entry name" value="Scramblase"/>
    <property type="match status" value="1"/>
</dbReference>
<feature type="region of interest" description="Disordered" evidence="2">
    <location>
        <begin position="301"/>
        <end position="332"/>
    </location>
</feature>
<reference evidence="4" key="1">
    <citation type="submission" date="2021-02" db="EMBL/GenBank/DDBJ databases">
        <authorList>
            <person name="Nowell W R."/>
        </authorList>
    </citation>
    <scope>NUCLEOTIDE SEQUENCE</scope>
</reference>
<dbReference type="GO" id="GO:0005886">
    <property type="term" value="C:plasma membrane"/>
    <property type="evidence" value="ECO:0007669"/>
    <property type="project" value="TreeGrafter"/>
</dbReference>
<dbReference type="AlphaFoldDB" id="A0A814BWL7"/>
<dbReference type="CDD" id="cd05819">
    <property type="entry name" value="NHL"/>
    <property type="match status" value="1"/>
</dbReference>
<dbReference type="InterPro" id="IPR011042">
    <property type="entry name" value="6-blade_b-propeller_TolB-like"/>
</dbReference>
<protein>
    <submittedName>
        <fullName evidence="4">Uncharacterized protein</fullName>
    </submittedName>
</protein>
<feature type="region of interest" description="Disordered" evidence="2">
    <location>
        <begin position="261"/>
        <end position="285"/>
    </location>
</feature>
<comment type="caution">
    <text evidence="4">The sequence shown here is derived from an EMBL/GenBank/DDBJ whole genome shotgun (WGS) entry which is preliminary data.</text>
</comment>
<evidence type="ECO:0000256" key="1">
    <source>
        <dbReference type="ARBA" id="ARBA00005350"/>
    </source>
</evidence>
<dbReference type="Proteomes" id="UP000663828">
    <property type="component" value="Unassembled WGS sequence"/>
</dbReference>
<name>A0A814BWL7_ADIRI</name>
<organism evidence="4 5">
    <name type="scientific">Adineta ricciae</name>
    <name type="common">Rotifer</name>
    <dbReference type="NCBI Taxonomy" id="249248"/>
    <lineage>
        <taxon>Eukaryota</taxon>
        <taxon>Metazoa</taxon>
        <taxon>Spiralia</taxon>
        <taxon>Gnathifera</taxon>
        <taxon>Rotifera</taxon>
        <taxon>Eurotatoria</taxon>
        <taxon>Bdelloidea</taxon>
        <taxon>Adinetida</taxon>
        <taxon>Adinetidae</taxon>
        <taxon>Adineta</taxon>
    </lineage>
</organism>
<sequence>MAGKAKEGKYPVDESQMDPLLPVTNSHTVGLDALRTIDKLKIKQLVSIREALCGSSSAAKFNIFNEQNEKLFKVRESSAYWQRLCCKARRSFTLHIANNLKQDIIRMRREFECFSGWCWCGNLQCCKQELIVESPPGVVIGTVSQKGSCWRHTFEIKDVNYKTIFTLVAPLCICDGLFSCCCENKFTLIGTDGITEVGAIYKKYRCPLHEATSSTDAFLLKVPVDLDVKMKAVVLGAVFLINHHRLSSSLPTLHSRTIHTSIRSKNSHRSIGKNSVARSHGQEKSISKSIVQQSRTIISSSVSSGKVRPTPSEARECTFEDDSSSIKTDPVENQRCSPDLFSAVKWTDRKGVTNNYHKNRENNRKKKYTRSIIICSIITAFILCIAVVATLLAVLIKPNVTSSNSTPDNNPCVTRIFWNTTGTIYAGNGSQGPSLNQLSSPTGIFIDSNDALYIVDTGRARSLKYLPGAATGVLVAGGSSGSGLNELSAMGTRFNYADSNQATYIADAGNHRIIRWLNGASSGVIVAGNGTPGSTLNQVRNPYGVWVDSSSNVYASEYFNHRVTKWSPGATAGIIVAGGNGQGSTIDKLNNPTSIYYDESNQNLYIVNTGSHTVTKWRINAPNGTIVAGIAGSSGSSSTQLSGPLGVTLDQWKNVYVVDSLNSRIQLFCKGDTTGVTIAGFGSGGSFFILPYGVALDSQLNLCVSENGAARVTKFWKL</sequence>
<evidence type="ECO:0000256" key="2">
    <source>
        <dbReference type="SAM" id="MobiDB-lite"/>
    </source>
</evidence>
<accession>A0A814BWL7</accession>
<keyword evidence="3" id="KW-0472">Membrane</keyword>
<evidence type="ECO:0000256" key="3">
    <source>
        <dbReference type="SAM" id="Phobius"/>
    </source>
</evidence>
<evidence type="ECO:0000313" key="4">
    <source>
        <dbReference type="EMBL" id="CAF0934510.1"/>
    </source>
</evidence>
<dbReference type="PANTHER" id="PTHR23248:SF9">
    <property type="entry name" value="PHOSPHOLIPID SCRAMBLASE"/>
    <property type="match status" value="1"/>
</dbReference>
<keyword evidence="5" id="KW-1185">Reference proteome</keyword>